<dbReference type="GO" id="GO:0008955">
    <property type="term" value="F:peptidoglycan glycosyltransferase activity"/>
    <property type="evidence" value="ECO:0007669"/>
    <property type="project" value="UniProtKB-EC"/>
</dbReference>
<evidence type="ECO:0000256" key="7">
    <source>
        <dbReference type="ARBA" id="ARBA00022801"/>
    </source>
</evidence>
<comment type="caution">
    <text evidence="19">The sequence shown here is derived from an EMBL/GenBank/DDBJ whole genome shotgun (WGS) entry which is preliminary data.</text>
</comment>
<keyword evidence="2" id="KW-0121">Carboxypeptidase</keyword>
<evidence type="ECO:0000256" key="13">
    <source>
        <dbReference type="ARBA" id="ARBA00023316"/>
    </source>
</evidence>
<dbReference type="Gene3D" id="3.90.1310.40">
    <property type="match status" value="1"/>
</dbReference>
<evidence type="ECO:0000313" key="19">
    <source>
        <dbReference type="EMBL" id="MRX72734.1"/>
    </source>
</evidence>
<evidence type="ECO:0000256" key="5">
    <source>
        <dbReference type="ARBA" id="ARBA00022679"/>
    </source>
</evidence>
<evidence type="ECO:0000256" key="16">
    <source>
        <dbReference type="SAM" id="Phobius"/>
    </source>
</evidence>
<dbReference type="SUPFAM" id="SSF56601">
    <property type="entry name" value="beta-lactamase/transpeptidase-like"/>
    <property type="match status" value="1"/>
</dbReference>
<dbReference type="Pfam" id="PF00912">
    <property type="entry name" value="Transgly"/>
    <property type="match status" value="1"/>
</dbReference>
<evidence type="ECO:0000256" key="15">
    <source>
        <dbReference type="ARBA" id="ARBA00049902"/>
    </source>
</evidence>
<sequence length="757" mass="85726">MKKKQEKPRNLTYNRQKWWRRLNLTFDVAWNLFLLFFIFGLIGASFAAGIGAGYFASLVKDEPIRSEQQMMQEIQNFEQTSEMYFADNVYLGKLRTDLDRQFVPLKDVSPFLTQAIIATEDELFYEHEGVVPKAVLRALFQEFSNSSSRSGGSTLTQQLIKNQILTDEVSFDRKAKEILLALRLERFFEKEEILESYLNISTFGRNSSGRNIAGVETAAQGLFGVSAKDLTLPQAAYIAGLPQSPFGYTPFTSTGAVKENLEPGLNRMKTVLNRMRNQGYITQEQHEEALTFQLAEELTDKKPSVREKYPWLTVEVEKQAKEILYQKLLQDDGYTLEEARSNEELQSQYSSRADSELRLNGYKIYTTINKGMFEKMQEAASSYQFYGSDKDQEKIDSETGEIFFVKEQVETGAVLIENRTGKILSFVGGRDFNRSETNHATLALRQNGSTMKPLLVYAPALEMGLIQPGTIIEDEEFIYKEGTKDEWRPKNSTGNFHGLVSIRESMKRSYNIPAIKTYIDVMDRDPDVLSYLRKMGFSSLDKNDVGGPSLALGAMTRGVTVEENVNAYTTFANAGKFIDAYMIEKIEAQNGDIIFEHQGTETDVFSPQTAYLTIDMMRDVISSGTAASLRLPFRSDWAGKTGTGQDLRDAWFVASNPNVTFGTWIGYDTPKPLEQVYSGLTYSQRNIRLWGNLITAAYEEKPELIAPRERFQRPEGIAERNYCSLASDVPASACEETELTSSDLFNIRHPIRSGDHD</sequence>
<keyword evidence="5 19" id="KW-0808">Transferase</keyword>
<evidence type="ECO:0000256" key="10">
    <source>
        <dbReference type="ARBA" id="ARBA00022989"/>
    </source>
</evidence>
<evidence type="ECO:0000313" key="20">
    <source>
        <dbReference type="Proteomes" id="UP000448867"/>
    </source>
</evidence>
<dbReference type="RefSeq" id="WP_154307892.1">
    <property type="nucleotide sequence ID" value="NZ_WKKI01000020.1"/>
</dbReference>
<dbReference type="InterPro" id="IPR023346">
    <property type="entry name" value="Lysozyme-like_dom_sf"/>
</dbReference>
<organism evidence="19 20">
    <name type="scientific">Metabacillus lacus</name>
    <dbReference type="NCBI Taxonomy" id="1983721"/>
    <lineage>
        <taxon>Bacteria</taxon>
        <taxon>Bacillati</taxon>
        <taxon>Bacillota</taxon>
        <taxon>Bacilli</taxon>
        <taxon>Bacillales</taxon>
        <taxon>Bacillaceae</taxon>
        <taxon>Metabacillus</taxon>
    </lineage>
</organism>
<comment type="catalytic activity">
    <reaction evidence="15">
        <text>[GlcNAc-(1-&gt;4)-Mur2Ac(oyl-L-Ala-gamma-D-Glu-L-Lys-D-Ala-D-Ala)](n)-di-trans,octa-cis-undecaprenyl diphosphate + beta-D-GlcNAc-(1-&gt;4)-Mur2Ac(oyl-L-Ala-gamma-D-Glu-L-Lys-D-Ala-D-Ala)-di-trans,octa-cis-undecaprenyl diphosphate = [GlcNAc-(1-&gt;4)-Mur2Ac(oyl-L-Ala-gamma-D-Glu-L-Lys-D-Ala-D-Ala)](n+1)-di-trans,octa-cis-undecaprenyl diphosphate + di-trans,octa-cis-undecaprenyl diphosphate + H(+)</text>
        <dbReference type="Rhea" id="RHEA:23708"/>
        <dbReference type="Rhea" id="RHEA-COMP:9602"/>
        <dbReference type="Rhea" id="RHEA-COMP:9603"/>
        <dbReference type="ChEBI" id="CHEBI:15378"/>
        <dbReference type="ChEBI" id="CHEBI:58405"/>
        <dbReference type="ChEBI" id="CHEBI:60033"/>
        <dbReference type="ChEBI" id="CHEBI:78435"/>
        <dbReference type="EC" id="2.4.99.28"/>
    </reaction>
</comment>
<evidence type="ECO:0000259" key="18">
    <source>
        <dbReference type="Pfam" id="PF00912"/>
    </source>
</evidence>
<keyword evidence="12" id="KW-0511">Multifunctional enzyme</keyword>
<dbReference type="PANTHER" id="PTHR32282">
    <property type="entry name" value="BINDING PROTEIN TRANSPEPTIDASE, PUTATIVE-RELATED"/>
    <property type="match status" value="1"/>
</dbReference>
<dbReference type="Pfam" id="PF00905">
    <property type="entry name" value="Transpeptidase"/>
    <property type="match status" value="1"/>
</dbReference>
<proteinExistence type="predicted"/>
<evidence type="ECO:0000256" key="11">
    <source>
        <dbReference type="ARBA" id="ARBA00023136"/>
    </source>
</evidence>
<evidence type="ECO:0000256" key="6">
    <source>
        <dbReference type="ARBA" id="ARBA00022692"/>
    </source>
</evidence>
<dbReference type="Gene3D" id="3.40.710.10">
    <property type="entry name" value="DD-peptidase/beta-lactamase superfamily"/>
    <property type="match status" value="1"/>
</dbReference>
<keyword evidence="11 16" id="KW-0472">Membrane</keyword>
<evidence type="ECO:0000256" key="3">
    <source>
        <dbReference type="ARBA" id="ARBA00022670"/>
    </source>
</evidence>
<evidence type="ECO:0000256" key="8">
    <source>
        <dbReference type="ARBA" id="ARBA00022960"/>
    </source>
</evidence>
<dbReference type="GO" id="GO:0071555">
    <property type="term" value="P:cell wall organization"/>
    <property type="evidence" value="ECO:0007669"/>
    <property type="project" value="UniProtKB-KW"/>
</dbReference>
<gene>
    <name evidence="19" type="ORF">GJU40_11295</name>
</gene>
<comment type="catalytic activity">
    <reaction evidence="14">
        <text>Preferential cleavage: (Ac)2-L-Lys-D-Ala-|-D-Ala. Also transpeptidation of peptidyl-alanyl moieties that are N-acyl substituents of D-alanine.</text>
        <dbReference type="EC" id="3.4.16.4"/>
    </reaction>
</comment>
<dbReference type="AlphaFoldDB" id="A0A7X2IZX7"/>
<dbReference type="InterPro" id="IPR050396">
    <property type="entry name" value="Glycosyltr_51/Transpeptidase"/>
</dbReference>
<keyword evidence="9" id="KW-0573">Peptidoglycan synthesis</keyword>
<dbReference type="SUPFAM" id="SSF53955">
    <property type="entry name" value="Lysozyme-like"/>
    <property type="match status" value="1"/>
</dbReference>
<keyword evidence="10 16" id="KW-1133">Transmembrane helix</keyword>
<keyword evidence="4" id="KW-0328">Glycosyltransferase</keyword>
<dbReference type="EMBL" id="WKKI01000020">
    <property type="protein sequence ID" value="MRX72734.1"/>
    <property type="molecule type" value="Genomic_DNA"/>
</dbReference>
<dbReference type="GO" id="GO:0009002">
    <property type="term" value="F:serine-type D-Ala-D-Ala carboxypeptidase activity"/>
    <property type="evidence" value="ECO:0007669"/>
    <property type="project" value="UniProtKB-EC"/>
</dbReference>
<dbReference type="OrthoDB" id="9766909at2"/>
<dbReference type="Gene3D" id="1.10.3810.10">
    <property type="entry name" value="Biosynthetic peptidoglycan transglycosylase-like"/>
    <property type="match status" value="1"/>
</dbReference>
<keyword evidence="13" id="KW-0961">Cell wall biogenesis/degradation</keyword>
<dbReference type="GO" id="GO:0030288">
    <property type="term" value="C:outer membrane-bounded periplasmic space"/>
    <property type="evidence" value="ECO:0007669"/>
    <property type="project" value="TreeGrafter"/>
</dbReference>
<dbReference type="InterPro" id="IPR012338">
    <property type="entry name" value="Beta-lactam/transpept-like"/>
</dbReference>
<dbReference type="GO" id="GO:0009252">
    <property type="term" value="P:peptidoglycan biosynthetic process"/>
    <property type="evidence" value="ECO:0007669"/>
    <property type="project" value="UniProtKB-KW"/>
</dbReference>
<keyword evidence="8" id="KW-0133">Cell shape</keyword>
<reference evidence="19 20" key="1">
    <citation type="submission" date="2019-11" db="EMBL/GenBank/DDBJ databases">
        <title>Bacillus lacus genome.</title>
        <authorList>
            <person name="Allen C.J."/>
            <person name="Newman J.D."/>
        </authorList>
    </citation>
    <scope>NUCLEOTIDE SEQUENCE [LARGE SCALE GENOMIC DNA]</scope>
    <source>
        <strain evidence="19 20">KCTC 33946</strain>
    </source>
</reference>
<dbReference type="InterPro" id="IPR001264">
    <property type="entry name" value="Glyco_trans_51"/>
</dbReference>
<dbReference type="Proteomes" id="UP000448867">
    <property type="component" value="Unassembled WGS sequence"/>
</dbReference>
<evidence type="ECO:0000256" key="14">
    <source>
        <dbReference type="ARBA" id="ARBA00034000"/>
    </source>
</evidence>
<accession>A0A7X2IZX7</accession>
<evidence type="ECO:0000256" key="9">
    <source>
        <dbReference type="ARBA" id="ARBA00022984"/>
    </source>
</evidence>
<dbReference type="GO" id="GO:0006508">
    <property type="term" value="P:proteolysis"/>
    <property type="evidence" value="ECO:0007669"/>
    <property type="project" value="UniProtKB-KW"/>
</dbReference>
<keyword evidence="20" id="KW-1185">Reference proteome</keyword>
<dbReference type="InterPro" id="IPR036950">
    <property type="entry name" value="PBP_transglycosylase"/>
</dbReference>
<keyword evidence="7" id="KW-0378">Hydrolase</keyword>
<dbReference type="GO" id="GO:0008658">
    <property type="term" value="F:penicillin binding"/>
    <property type="evidence" value="ECO:0007669"/>
    <property type="project" value="InterPro"/>
</dbReference>
<dbReference type="GO" id="GO:0008360">
    <property type="term" value="P:regulation of cell shape"/>
    <property type="evidence" value="ECO:0007669"/>
    <property type="project" value="UniProtKB-KW"/>
</dbReference>
<feature type="transmembrane region" description="Helical" evidence="16">
    <location>
        <begin position="28"/>
        <end position="56"/>
    </location>
</feature>
<dbReference type="PANTHER" id="PTHR32282:SF32">
    <property type="entry name" value="PENICILLIN-BINDING PROTEIN 2A"/>
    <property type="match status" value="1"/>
</dbReference>
<evidence type="ECO:0000256" key="4">
    <source>
        <dbReference type="ARBA" id="ARBA00022676"/>
    </source>
</evidence>
<keyword evidence="3" id="KW-0645">Protease</keyword>
<feature type="domain" description="Glycosyl transferase family 51" evidence="18">
    <location>
        <begin position="91"/>
        <end position="275"/>
    </location>
</feature>
<feature type="domain" description="Penicillin-binding protein transpeptidase" evidence="17">
    <location>
        <begin position="412"/>
        <end position="657"/>
    </location>
</feature>
<evidence type="ECO:0000256" key="1">
    <source>
        <dbReference type="ARBA" id="ARBA00022475"/>
    </source>
</evidence>
<evidence type="ECO:0000256" key="2">
    <source>
        <dbReference type="ARBA" id="ARBA00022645"/>
    </source>
</evidence>
<evidence type="ECO:0000256" key="12">
    <source>
        <dbReference type="ARBA" id="ARBA00023268"/>
    </source>
</evidence>
<name>A0A7X2IZX7_9BACI</name>
<dbReference type="InterPro" id="IPR001460">
    <property type="entry name" value="PCN-bd_Tpept"/>
</dbReference>
<protein>
    <submittedName>
        <fullName evidence="19">Peptidoglycan glycosyltransferase</fullName>
    </submittedName>
</protein>
<evidence type="ECO:0000259" key="17">
    <source>
        <dbReference type="Pfam" id="PF00905"/>
    </source>
</evidence>
<keyword evidence="6 16" id="KW-0812">Transmembrane</keyword>
<keyword evidence="1" id="KW-1003">Cell membrane</keyword>